<gene>
    <name evidence="1" type="ORF">GGQ67_004931</name>
</gene>
<name>A0A7W6CY59_9HYPH</name>
<evidence type="ECO:0000313" key="2">
    <source>
        <dbReference type="Proteomes" id="UP000582090"/>
    </source>
</evidence>
<dbReference type="InterPro" id="IPR047879">
    <property type="entry name" value="YjiT"/>
</dbReference>
<proteinExistence type="predicted"/>
<dbReference type="AlphaFoldDB" id="A0A7W6CY59"/>
<dbReference type="Proteomes" id="UP000582090">
    <property type="component" value="Unassembled WGS sequence"/>
</dbReference>
<reference evidence="1 2" key="1">
    <citation type="submission" date="2020-08" db="EMBL/GenBank/DDBJ databases">
        <title>Genomic Encyclopedia of Type Strains, Phase IV (KMG-IV): sequencing the most valuable type-strain genomes for metagenomic binning, comparative biology and taxonomic classification.</title>
        <authorList>
            <person name="Goeker M."/>
        </authorList>
    </citation>
    <scope>NUCLEOTIDE SEQUENCE [LARGE SCALE GENOMIC DNA]</scope>
    <source>
        <strain evidence="1 2">DSM 26575</strain>
    </source>
</reference>
<evidence type="ECO:0000313" key="1">
    <source>
        <dbReference type="EMBL" id="MBB3967233.1"/>
    </source>
</evidence>
<dbReference type="EMBL" id="JACIDW010000037">
    <property type="protein sequence ID" value="MBB3967233.1"/>
    <property type="molecule type" value="Genomic_DNA"/>
</dbReference>
<dbReference type="NCBIfam" id="NF038336">
    <property type="entry name" value="YjiT_fam"/>
    <property type="match status" value="1"/>
</dbReference>
<organism evidence="1 2">
    <name type="scientific">Rhizobium metallidurans</name>
    <dbReference type="NCBI Taxonomy" id="1265931"/>
    <lineage>
        <taxon>Bacteria</taxon>
        <taxon>Pseudomonadati</taxon>
        <taxon>Pseudomonadota</taxon>
        <taxon>Alphaproteobacteria</taxon>
        <taxon>Hyphomicrobiales</taxon>
        <taxon>Rhizobiaceae</taxon>
        <taxon>Rhizobium/Agrobacterium group</taxon>
        <taxon>Rhizobium</taxon>
    </lineage>
</organism>
<accession>A0A7W6CY59</accession>
<keyword evidence="2" id="KW-1185">Reference proteome</keyword>
<sequence length="1133" mass="125697">MLRLRGYTDAELRSEFARHRDDLVQLDALNRELNSRDTDEAFDLQIEVVQVLTNLRKAAQTNTRGDAVAAWLKAFLLSRRMSAADGRPLHQYRMSDAEYESARLLLKASRFRLDRDDGPAASLFVAFCAEWFRREATSFFLRWDALAPDVFSTIPHSRRRNLVEVGLNYWKRSLIKSETATEFLLTIAIEGGISAHVISEYGSSWLAEYLRKLMRFALAEGNRDHVRGFAGDMSNEIRISFRQDGFIDLCCELILKLVEWKRVADQGPPGVDPLSFLDARHPDWKDSLPIYMPADDDRIARRLLSGLLVEKAGPLGGSGITVDRYLKFEDGIWRPAIALTADGEVSPGKIPGVSSTRRWKAIPSGKLANYLPSQIALFEPPTEDQQKWRVRSLTPLDRLLVGMPLAHTVTVNLTSGSEVSPIAWPGGAAVTSPVLSFLPIEVAEGDAPKTLRLIKTGSTSLPASKIYVLVPREWRAVPAEGTEPGPIWTAEDGGVLHEVTGTVYFMKPGADAGERYRIEANMDARQESLILSSAGEVSIHSEDGIETLAGPVTLGILSEGATRAPAPEELLIRSVDDRWRPITDRKITAPGAYEISWRDPKADIQLERRRIAIVPSGGRIFGEMTGAQEGRIVHERLPGWRVDVTGEMTALKKTEGELQFTMSGKPRYRIEALLHPPMGRPFRISVPMKVREAAIILADGSVVSGGQTIDVTALRGAVAASPHATTLTLSSRTDRSNSMQFRFAGEFPLAALKPAVQEMMAPMNDQDAMLELEFLGETRIPIRLRKYRYARPIMVGGAVVFSENFSALPVAKMILQPAKEHLLQRKPDGSFEIPDWCHGPCLVYLRDGPDIVARPLVVNRPMRDNPTTPLQAALAQTEYIRLKVEVGAALDDLSEGNLPSNDVRLLVDMAVNLNGMPATGFVALQELASRPKALLRLLLSAPAQDRQALWALQQELPFLWLALPSTAWSQVLMSESDALHAALFEVPDDVRLPMIMTHLTGLREKLVEIEPALDSVFVRAGFPPLEKQSLDVVLQGFVQSQRMHDDETLTPVRRNPVLEDLKKSAISLPEDFHRFSFEEFECMAAPAALAAIAAGRLNLSATTELIVRKTLREHAHFVSCAYPHLLKFYEVQA</sequence>
<comment type="caution">
    <text evidence="1">The sequence shown here is derived from an EMBL/GenBank/DDBJ whole genome shotgun (WGS) entry which is preliminary data.</text>
</comment>
<dbReference type="RefSeq" id="WP_183902652.1">
    <property type="nucleotide sequence ID" value="NZ_JACIDW010000037.1"/>
</dbReference>
<protein>
    <submittedName>
        <fullName evidence="1">Uncharacterized protein</fullName>
    </submittedName>
</protein>